<evidence type="ECO:0000259" key="5">
    <source>
        <dbReference type="Pfam" id="PF00535"/>
    </source>
</evidence>
<keyword evidence="7" id="KW-1185">Reference proteome</keyword>
<dbReference type="RefSeq" id="WP_199114521.1">
    <property type="nucleotide sequence ID" value="NZ_JAELVQ010000006.1"/>
</dbReference>
<dbReference type="GO" id="GO:0016757">
    <property type="term" value="F:glycosyltransferase activity"/>
    <property type="evidence" value="ECO:0007669"/>
    <property type="project" value="UniProtKB-KW"/>
</dbReference>
<keyword evidence="3" id="KW-0808">Transferase</keyword>
<name>A0A8J7IN56_9FLAO</name>
<gene>
    <name evidence="6" type="ORF">JF259_06610</name>
</gene>
<feature type="transmembrane region" description="Helical" evidence="4">
    <location>
        <begin position="278"/>
        <end position="299"/>
    </location>
</feature>
<dbReference type="Gene3D" id="3.90.550.10">
    <property type="entry name" value="Spore Coat Polysaccharide Biosynthesis Protein SpsA, Chain A"/>
    <property type="match status" value="1"/>
</dbReference>
<keyword evidence="2" id="KW-0328">Glycosyltransferase</keyword>
<dbReference type="Pfam" id="PF00535">
    <property type="entry name" value="Glycos_transf_2"/>
    <property type="match status" value="1"/>
</dbReference>
<keyword evidence="4" id="KW-0812">Transmembrane</keyword>
<evidence type="ECO:0000313" key="6">
    <source>
        <dbReference type="EMBL" id="MBJ6367752.1"/>
    </source>
</evidence>
<comment type="similarity">
    <text evidence="1">Belongs to the glycosyltransferase 2 family.</text>
</comment>
<feature type="transmembrane region" description="Helical" evidence="4">
    <location>
        <begin position="338"/>
        <end position="361"/>
    </location>
</feature>
<comment type="caution">
    <text evidence="6">The sequence shown here is derived from an EMBL/GenBank/DDBJ whole genome shotgun (WGS) entry which is preliminary data.</text>
</comment>
<keyword evidence="4" id="KW-0472">Membrane</keyword>
<feature type="transmembrane region" description="Helical" evidence="4">
    <location>
        <begin position="306"/>
        <end position="326"/>
    </location>
</feature>
<dbReference type="Proteomes" id="UP000610931">
    <property type="component" value="Unassembled WGS sequence"/>
</dbReference>
<evidence type="ECO:0000256" key="3">
    <source>
        <dbReference type="ARBA" id="ARBA00022679"/>
    </source>
</evidence>
<reference evidence="6" key="1">
    <citation type="submission" date="2020-12" db="EMBL/GenBank/DDBJ databases">
        <title>Snuella sp. nov., isolated from sediment in Incheon.</title>
        <authorList>
            <person name="Kim W."/>
        </authorList>
    </citation>
    <scope>NUCLEOTIDE SEQUENCE</scope>
    <source>
        <strain evidence="6">CAU 1569</strain>
    </source>
</reference>
<organism evidence="6 7">
    <name type="scientific">Snuella sedimenti</name>
    <dbReference type="NCBI Taxonomy" id="2798802"/>
    <lineage>
        <taxon>Bacteria</taxon>
        <taxon>Pseudomonadati</taxon>
        <taxon>Bacteroidota</taxon>
        <taxon>Flavobacteriia</taxon>
        <taxon>Flavobacteriales</taxon>
        <taxon>Flavobacteriaceae</taxon>
        <taxon>Snuella</taxon>
    </lineage>
</organism>
<accession>A0A8J7IN56</accession>
<evidence type="ECO:0000256" key="4">
    <source>
        <dbReference type="SAM" id="Phobius"/>
    </source>
</evidence>
<protein>
    <submittedName>
        <fullName evidence="6">Glycosyltransferase</fullName>
    </submittedName>
</protein>
<dbReference type="AlphaFoldDB" id="A0A8J7IN56"/>
<dbReference type="InterPro" id="IPR001173">
    <property type="entry name" value="Glyco_trans_2-like"/>
</dbReference>
<proteinExistence type="inferred from homology"/>
<evidence type="ECO:0000256" key="2">
    <source>
        <dbReference type="ARBA" id="ARBA00022676"/>
    </source>
</evidence>
<dbReference type="EMBL" id="JAELVQ010000006">
    <property type="protein sequence ID" value="MBJ6367752.1"/>
    <property type="molecule type" value="Genomic_DNA"/>
</dbReference>
<dbReference type="PANTHER" id="PTHR43630:SF1">
    <property type="entry name" value="POLY-BETA-1,6-N-ACETYL-D-GLUCOSAMINE SYNTHASE"/>
    <property type="match status" value="1"/>
</dbReference>
<dbReference type="CDD" id="cd04192">
    <property type="entry name" value="GT_2_like_e"/>
    <property type="match status" value="1"/>
</dbReference>
<evidence type="ECO:0000313" key="7">
    <source>
        <dbReference type="Proteomes" id="UP000610931"/>
    </source>
</evidence>
<dbReference type="PANTHER" id="PTHR43630">
    <property type="entry name" value="POLY-BETA-1,6-N-ACETYL-D-GLUCOSAMINE SYNTHASE"/>
    <property type="match status" value="1"/>
</dbReference>
<evidence type="ECO:0000256" key="1">
    <source>
        <dbReference type="ARBA" id="ARBA00006739"/>
    </source>
</evidence>
<dbReference type="SUPFAM" id="SSF53448">
    <property type="entry name" value="Nucleotide-diphospho-sugar transferases"/>
    <property type="match status" value="1"/>
</dbReference>
<sequence length="370" mass="42362">MILISIVYLLLIGSFIYGFNKLRSYSIKNNKAEISFSIIIPFRNEADNLPTLLASIAYLDYPHDQFEIIFVDDNSNDASADLIKASSAKSPLNIRLIPNDRRSDSPKKDAITTAISQAKYEWIITTDADCNLPKYWLQSFNNFIQETDTLYIAAPVTYSIKNTFLMRFQLLDVLSLQGATIGGFGINKPFMCNGANLCYKKSIFKDLQGFKGNDHIAGGDDIFFLEKVAKAYPQQMHYLKCREAIITTTPQMSWQDLISQRIRWAAKTSSYNNWFGKFTGFIVLLMNALAIALLMLTFISVTYVKSLLYVLLIKFSIDFFLIYKTALFFNQKTALRSYFFSFLLYPFFSSYVAVASTFKGYSWKGRTFRK</sequence>
<keyword evidence="4" id="KW-1133">Transmembrane helix</keyword>
<dbReference type="InterPro" id="IPR029044">
    <property type="entry name" value="Nucleotide-diphossugar_trans"/>
</dbReference>
<feature type="domain" description="Glycosyltransferase 2-like" evidence="5">
    <location>
        <begin position="37"/>
        <end position="205"/>
    </location>
</feature>